<accession>A0A0H2YPG6</accession>
<dbReference type="InterPro" id="IPR018982">
    <property type="entry name" value="RQC_domain"/>
</dbReference>
<dbReference type="FunFam" id="1.10.150.80:FF:000002">
    <property type="entry name" value="ATP-dependent DNA helicase RecQ"/>
    <property type="match status" value="1"/>
</dbReference>
<evidence type="ECO:0000256" key="10">
    <source>
        <dbReference type="ARBA" id="ARBA00022840"/>
    </source>
</evidence>
<dbReference type="InterPro" id="IPR032284">
    <property type="entry name" value="RecQ_Zn-bd"/>
</dbReference>
<dbReference type="SUPFAM" id="SSF47819">
    <property type="entry name" value="HRDC-like"/>
    <property type="match status" value="1"/>
</dbReference>
<dbReference type="KEGG" id="cpf:CPF_0327"/>
<keyword evidence="8 20" id="KW-0347">Helicase</keyword>
<keyword evidence="5" id="KW-0547">Nucleotide-binding</keyword>
<dbReference type="InterPro" id="IPR004589">
    <property type="entry name" value="DNA_helicase_ATP-dep_RecQ"/>
</dbReference>
<dbReference type="PROSITE" id="PS50967">
    <property type="entry name" value="HRDC"/>
    <property type="match status" value="1"/>
</dbReference>
<dbReference type="InterPro" id="IPR010997">
    <property type="entry name" value="HRDC-like_sf"/>
</dbReference>
<evidence type="ECO:0000256" key="15">
    <source>
        <dbReference type="ARBA" id="ARBA00034617"/>
    </source>
</evidence>
<evidence type="ECO:0000256" key="7">
    <source>
        <dbReference type="ARBA" id="ARBA00022801"/>
    </source>
</evidence>
<keyword evidence="9" id="KW-0862">Zinc</keyword>
<keyword evidence="7 20" id="KW-0378">Hydrolase</keyword>
<proteinExistence type="inferred from homology"/>
<comment type="similarity">
    <text evidence="3">Belongs to the helicase family. RecQ subfamily.</text>
</comment>
<evidence type="ECO:0000256" key="3">
    <source>
        <dbReference type="ARBA" id="ARBA00005446"/>
    </source>
</evidence>
<evidence type="ECO:0000259" key="17">
    <source>
        <dbReference type="PROSITE" id="PS50967"/>
    </source>
</evidence>
<dbReference type="InterPro" id="IPR001650">
    <property type="entry name" value="Helicase_C-like"/>
</dbReference>
<evidence type="ECO:0000256" key="5">
    <source>
        <dbReference type="ARBA" id="ARBA00022741"/>
    </source>
</evidence>
<keyword evidence="10" id="KW-0067">ATP-binding</keyword>
<dbReference type="InterPro" id="IPR029491">
    <property type="entry name" value="Helicase_HTH"/>
</dbReference>
<dbReference type="GO" id="GO:0003677">
    <property type="term" value="F:DNA binding"/>
    <property type="evidence" value="ECO:0007669"/>
    <property type="project" value="UniProtKB-KW"/>
</dbReference>
<dbReference type="CDD" id="cd18794">
    <property type="entry name" value="SF2_C_RecQ"/>
    <property type="match status" value="1"/>
</dbReference>
<dbReference type="HOGENOM" id="CLU_001103_14_3_9"/>
<dbReference type="GO" id="GO:0046872">
    <property type="term" value="F:metal ion binding"/>
    <property type="evidence" value="ECO:0007669"/>
    <property type="project" value="UniProtKB-KW"/>
</dbReference>
<evidence type="ECO:0000256" key="2">
    <source>
        <dbReference type="ARBA" id="ARBA00001947"/>
    </source>
</evidence>
<evidence type="ECO:0000256" key="12">
    <source>
        <dbReference type="ARBA" id="ARBA00023172"/>
    </source>
</evidence>
<dbReference type="EC" id="5.6.2.4" evidence="16"/>
<dbReference type="SMART" id="SM00956">
    <property type="entry name" value="RQC"/>
    <property type="match status" value="1"/>
</dbReference>
<dbReference type="PANTHER" id="PTHR13710:SF105">
    <property type="entry name" value="ATP-DEPENDENT DNA HELICASE Q1"/>
    <property type="match status" value="1"/>
</dbReference>
<dbReference type="GO" id="GO:0009432">
    <property type="term" value="P:SOS response"/>
    <property type="evidence" value="ECO:0007669"/>
    <property type="project" value="UniProtKB-UniRule"/>
</dbReference>
<dbReference type="SUPFAM" id="SSF46785">
    <property type="entry name" value="Winged helix' DNA-binding domain"/>
    <property type="match status" value="1"/>
</dbReference>
<evidence type="ECO:0000256" key="4">
    <source>
        <dbReference type="ARBA" id="ARBA00022723"/>
    </source>
</evidence>
<keyword evidence="11" id="KW-0238">DNA-binding</keyword>
<dbReference type="AlphaFoldDB" id="A0A0H2YPG6"/>
<dbReference type="STRING" id="195103.CPF_0327"/>
<evidence type="ECO:0000313" key="21">
    <source>
        <dbReference type="Proteomes" id="UP000001823"/>
    </source>
</evidence>
<dbReference type="GO" id="GO:0030894">
    <property type="term" value="C:replisome"/>
    <property type="evidence" value="ECO:0007669"/>
    <property type="project" value="TreeGrafter"/>
</dbReference>
<gene>
    <name evidence="20" type="primary">recQ</name>
    <name evidence="20" type="ordered locus">CPF_0327</name>
</gene>
<evidence type="ECO:0000256" key="11">
    <source>
        <dbReference type="ARBA" id="ARBA00023125"/>
    </source>
</evidence>
<dbReference type="Gene3D" id="3.40.50.300">
    <property type="entry name" value="P-loop containing nucleotide triphosphate hydrolases"/>
    <property type="match status" value="2"/>
</dbReference>
<dbReference type="GO" id="GO:0005737">
    <property type="term" value="C:cytoplasm"/>
    <property type="evidence" value="ECO:0007669"/>
    <property type="project" value="TreeGrafter"/>
</dbReference>
<dbReference type="PaxDb" id="195103-CPF_0327"/>
<evidence type="ECO:0000313" key="20">
    <source>
        <dbReference type="EMBL" id="ABG82741.1"/>
    </source>
</evidence>
<dbReference type="FunFam" id="3.40.50.300:FF:000296">
    <property type="entry name" value="ATP-dependent DNA helicase RecQ"/>
    <property type="match status" value="1"/>
</dbReference>
<name>A0A0H2YPG6_CLOP1</name>
<dbReference type="RefSeq" id="WP_011590145.1">
    <property type="nucleotide sequence ID" value="NC_008261.1"/>
</dbReference>
<dbReference type="eggNOG" id="COG0514">
    <property type="taxonomic scope" value="Bacteria"/>
</dbReference>
<dbReference type="Pfam" id="PF00271">
    <property type="entry name" value="Helicase_C"/>
    <property type="match status" value="1"/>
</dbReference>
<comment type="cofactor">
    <cofactor evidence="2">
        <name>Zn(2+)</name>
        <dbReference type="ChEBI" id="CHEBI:29105"/>
    </cofactor>
</comment>
<dbReference type="SMART" id="SM00490">
    <property type="entry name" value="HELICc"/>
    <property type="match status" value="1"/>
</dbReference>
<evidence type="ECO:0000256" key="8">
    <source>
        <dbReference type="ARBA" id="ARBA00022806"/>
    </source>
</evidence>
<dbReference type="SMART" id="SM00341">
    <property type="entry name" value="HRDC"/>
    <property type="match status" value="1"/>
</dbReference>
<dbReference type="EMBL" id="CP000246">
    <property type="protein sequence ID" value="ABG82741.1"/>
    <property type="molecule type" value="Genomic_DNA"/>
</dbReference>
<feature type="domain" description="HRDC" evidence="17">
    <location>
        <begin position="511"/>
        <end position="591"/>
    </location>
</feature>
<dbReference type="CDD" id="cd17920">
    <property type="entry name" value="DEXHc_RecQ"/>
    <property type="match status" value="1"/>
</dbReference>
<evidence type="ECO:0000256" key="1">
    <source>
        <dbReference type="ARBA" id="ARBA00001946"/>
    </source>
</evidence>
<dbReference type="InterPro" id="IPR002121">
    <property type="entry name" value="HRDC_dom"/>
</dbReference>
<dbReference type="Pfam" id="PF16124">
    <property type="entry name" value="RecQ_Zn_bind"/>
    <property type="match status" value="1"/>
</dbReference>
<dbReference type="GO" id="GO:0043138">
    <property type="term" value="F:3'-5' DNA helicase activity"/>
    <property type="evidence" value="ECO:0007669"/>
    <property type="project" value="UniProtKB-EC"/>
</dbReference>
<feature type="domain" description="Helicase ATP-binding" evidence="18">
    <location>
        <begin position="25"/>
        <end position="194"/>
    </location>
</feature>
<dbReference type="Gene3D" id="1.10.10.10">
    <property type="entry name" value="Winged helix-like DNA-binding domain superfamily/Winged helix DNA-binding domain"/>
    <property type="match status" value="1"/>
</dbReference>
<dbReference type="PANTHER" id="PTHR13710">
    <property type="entry name" value="DNA HELICASE RECQ FAMILY MEMBER"/>
    <property type="match status" value="1"/>
</dbReference>
<evidence type="ECO:0000256" key="13">
    <source>
        <dbReference type="ARBA" id="ARBA00023204"/>
    </source>
</evidence>
<dbReference type="Pfam" id="PF14493">
    <property type="entry name" value="HTH_40"/>
    <property type="match status" value="1"/>
</dbReference>
<keyword evidence="4" id="KW-0479">Metal-binding</keyword>
<dbReference type="InterPro" id="IPR014001">
    <property type="entry name" value="Helicase_ATP-bd"/>
</dbReference>
<dbReference type="NCBIfam" id="TIGR01389">
    <property type="entry name" value="recQ"/>
    <property type="match status" value="1"/>
</dbReference>
<dbReference type="GeneID" id="93003326"/>
<sequence>MKRAKEILKSFYGYSEFRKGQEEIINEIISGNDVVAIMPTGGGKSICYQIPALILEGVTVVISPLISLMKDQVDAINSMGIESAYINSTLSNEEINNIFQSVKDGHIKILYVAPERLESMEFLNLVSNIDISQVAVDEAHCVSQWGHDFRSSYKFIGRFINLLRKRPVVSAFTATATEEVRKDIVKLLELNNPKVFVSGFDRDNLKIIIEKGVNKAHYILDYLKENKDVSGIIYCATRKEVDSLCELINSRGIGCTKYHAGLSDEERKKNQEDFVFDKVSVMVATNAFGMGIDKPNIRYVIHNNMPKNIEGYYQEIGRAGRDGEKSECILIFSPGDVQTQKYIIETGTLNPERKINELSKLQTMMDLVYSNGCYRRFILNYFGEDLEEDCHNCSNCEMEGELVDKTIDAQKVISCVYRMKRPFGIGVIIDVLRASKNKKIIELGLDQLSTYGIMKDYSKEGLKDFINTLISHRYIDYIGEYPVVRLNQSSIDILKGNEKVMFKEKIKAKRVSKNNELFDLLRSLRREIALEEGVPPYIVFGDNTLKEMSVRIPVNESQLSEISGVGEKKILKYGEQFLNVIKEYVKVNNIEVQWESGLKINKDELEEKFKKGNGKDGKKKSFEITIDMLREGDKFHTIAKERELSITTVLSHIQQYLEEGNKIDFEIDFDSLFSKREEELVLDAIDKVGYSKLKPIKENLEEDVSYEKIRFIVTKLTINNLRKE</sequence>
<dbReference type="GO" id="GO:0009378">
    <property type="term" value="F:four-way junction helicase activity"/>
    <property type="evidence" value="ECO:0007669"/>
    <property type="project" value="TreeGrafter"/>
</dbReference>
<dbReference type="NCBIfam" id="TIGR00614">
    <property type="entry name" value="recQ_fam"/>
    <property type="match status" value="1"/>
</dbReference>
<evidence type="ECO:0000256" key="14">
    <source>
        <dbReference type="ARBA" id="ARBA00023235"/>
    </source>
</evidence>
<dbReference type="GO" id="GO:0006281">
    <property type="term" value="P:DNA repair"/>
    <property type="evidence" value="ECO:0007669"/>
    <property type="project" value="UniProtKB-KW"/>
</dbReference>
<dbReference type="Gene3D" id="1.10.150.80">
    <property type="entry name" value="HRDC domain"/>
    <property type="match status" value="1"/>
</dbReference>
<feature type="domain" description="Helicase C-terminal" evidence="19">
    <location>
        <begin position="215"/>
        <end position="362"/>
    </location>
</feature>
<dbReference type="Gene3D" id="1.10.10.1390">
    <property type="entry name" value="ATP-dependent DNA helicase RecQ"/>
    <property type="match status" value="1"/>
</dbReference>
<dbReference type="SMART" id="SM00487">
    <property type="entry name" value="DEXDc"/>
    <property type="match status" value="1"/>
</dbReference>
<dbReference type="GO" id="GO:0016787">
    <property type="term" value="F:hydrolase activity"/>
    <property type="evidence" value="ECO:0007669"/>
    <property type="project" value="UniProtKB-KW"/>
</dbReference>
<protein>
    <recommendedName>
        <fullName evidence="16">DNA helicase RecQ</fullName>
        <ecNumber evidence="16">5.6.2.4</ecNumber>
    </recommendedName>
</protein>
<dbReference type="GO" id="GO:0005524">
    <property type="term" value="F:ATP binding"/>
    <property type="evidence" value="ECO:0007669"/>
    <property type="project" value="UniProtKB-KW"/>
</dbReference>
<reference evidence="20 21" key="1">
    <citation type="journal article" date="2006" name="Genome Res.">
        <title>Skewed genomic variability in strains of the toxigenic bacterial pathogen, Clostridium perfringens.</title>
        <authorList>
            <person name="Myers G.S."/>
            <person name="Rasko D.A."/>
            <person name="Cheung J.K."/>
            <person name="Ravel J."/>
            <person name="Seshadri R."/>
            <person name="Deboy R.T."/>
            <person name="Ren Q."/>
            <person name="Varga J."/>
            <person name="Awad M.M."/>
            <person name="Brinkac L.M."/>
            <person name="Daugherty S.C."/>
            <person name="Haft D.H."/>
            <person name="Dodson R.J."/>
            <person name="Madupu R."/>
            <person name="Nelson W.C."/>
            <person name="Rosovitz M.J."/>
            <person name="Sullivan S.A."/>
            <person name="Khouri H."/>
            <person name="Dimitrov G.I."/>
            <person name="Watkins K.L."/>
            <person name="Mulligan S."/>
            <person name="Benton J."/>
            <person name="Radune D."/>
            <person name="Fisher D.J."/>
            <person name="Atkins H.S."/>
            <person name="Hiscox T."/>
            <person name="Jost B.H."/>
            <person name="Billington S.J."/>
            <person name="Songer J.G."/>
            <person name="McClane B.A."/>
            <person name="Titball R.W."/>
            <person name="Rood J.I."/>
            <person name="Melville S.B."/>
            <person name="Paulsen I.T."/>
        </authorList>
    </citation>
    <scope>NUCLEOTIDE SEQUENCE [LARGE SCALE GENOMIC DNA]</scope>
    <source>
        <strain evidence="21">ATCC 13124 / DSM 756 / JCM 1290 / NCIMB 6125 / NCTC 8237 / S 107 / Type A</strain>
    </source>
</reference>
<keyword evidence="21" id="KW-1185">Reference proteome</keyword>
<keyword evidence="14" id="KW-0413">Isomerase</keyword>
<dbReference type="Pfam" id="PF00270">
    <property type="entry name" value="DEAD"/>
    <property type="match status" value="1"/>
</dbReference>
<dbReference type="GO" id="GO:0006310">
    <property type="term" value="P:DNA recombination"/>
    <property type="evidence" value="ECO:0007669"/>
    <property type="project" value="UniProtKB-UniRule"/>
</dbReference>
<keyword evidence="12" id="KW-0233">DNA recombination</keyword>
<evidence type="ECO:0000256" key="16">
    <source>
        <dbReference type="NCBIfam" id="TIGR01389"/>
    </source>
</evidence>
<dbReference type="InterPro" id="IPR044876">
    <property type="entry name" value="HRDC_dom_sf"/>
</dbReference>
<organism evidence="20 21">
    <name type="scientific">Clostridium perfringens (strain ATCC 13124 / DSM 756 / JCM 1290 / NCIMB 6125 / NCTC 8237 / Type A)</name>
    <dbReference type="NCBI Taxonomy" id="195103"/>
    <lineage>
        <taxon>Bacteria</taxon>
        <taxon>Bacillati</taxon>
        <taxon>Bacillota</taxon>
        <taxon>Clostridia</taxon>
        <taxon>Eubacteriales</taxon>
        <taxon>Clostridiaceae</taxon>
        <taxon>Clostridium</taxon>
    </lineage>
</organism>
<keyword evidence="6" id="KW-0227">DNA damage</keyword>
<dbReference type="InterPro" id="IPR006293">
    <property type="entry name" value="DNA_helicase_ATP-dep_RecQ_bac"/>
</dbReference>
<evidence type="ECO:0000259" key="19">
    <source>
        <dbReference type="PROSITE" id="PS51194"/>
    </source>
</evidence>
<dbReference type="PROSITE" id="PS51192">
    <property type="entry name" value="HELICASE_ATP_BIND_1"/>
    <property type="match status" value="1"/>
</dbReference>
<keyword evidence="13" id="KW-0234">DNA repair</keyword>
<comment type="catalytic activity">
    <reaction evidence="15">
        <text>Couples ATP hydrolysis with the unwinding of duplex DNA by translocating in the 3'-5' direction.</text>
        <dbReference type="EC" id="5.6.2.4"/>
    </reaction>
</comment>
<dbReference type="InterPro" id="IPR036388">
    <property type="entry name" value="WH-like_DNA-bd_sf"/>
</dbReference>
<dbReference type="SUPFAM" id="SSF52540">
    <property type="entry name" value="P-loop containing nucleoside triphosphate hydrolases"/>
    <property type="match status" value="1"/>
</dbReference>
<evidence type="ECO:0000256" key="9">
    <source>
        <dbReference type="ARBA" id="ARBA00022833"/>
    </source>
</evidence>
<evidence type="ECO:0000259" key="18">
    <source>
        <dbReference type="PROSITE" id="PS51192"/>
    </source>
</evidence>
<dbReference type="InterPro" id="IPR036390">
    <property type="entry name" value="WH_DNA-bd_sf"/>
</dbReference>
<dbReference type="GO" id="GO:0043590">
    <property type="term" value="C:bacterial nucleoid"/>
    <property type="evidence" value="ECO:0007669"/>
    <property type="project" value="TreeGrafter"/>
</dbReference>
<dbReference type="InterPro" id="IPR027417">
    <property type="entry name" value="P-loop_NTPase"/>
</dbReference>
<dbReference type="Pfam" id="PF00570">
    <property type="entry name" value="HRDC"/>
    <property type="match status" value="1"/>
</dbReference>
<evidence type="ECO:0000256" key="6">
    <source>
        <dbReference type="ARBA" id="ARBA00022763"/>
    </source>
</evidence>
<dbReference type="Pfam" id="PF09382">
    <property type="entry name" value="RQC"/>
    <property type="match status" value="1"/>
</dbReference>
<comment type="cofactor">
    <cofactor evidence="1">
        <name>Mg(2+)</name>
        <dbReference type="ChEBI" id="CHEBI:18420"/>
    </cofactor>
</comment>
<dbReference type="Proteomes" id="UP000001823">
    <property type="component" value="Chromosome"/>
</dbReference>
<dbReference type="GO" id="GO:0006260">
    <property type="term" value="P:DNA replication"/>
    <property type="evidence" value="ECO:0007669"/>
    <property type="project" value="InterPro"/>
</dbReference>
<dbReference type="InterPro" id="IPR011545">
    <property type="entry name" value="DEAD/DEAH_box_helicase_dom"/>
</dbReference>
<dbReference type="PROSITE" id="PS51194">
    <property type="entry name" value="HELICASE_CTER"/>
    <property type="match status" value="1"/>
</dbReference>